<evidence type="ECO:0000256" key="2">
    <source>
        <dbReference type="ARBA" id="ARBA00001946"/>
    </source>
</evidence>
<keyword evidence="4 11" id="KW-0808">Transferase</keyword>
<name>A0A916TG32_9MICO</name>
<protein>
    <recommendedName>
        <fullName evidence="11">Hydroxyethylthiazole kinase</fullName>
        <ecNumber evidence="11">2.7.1.50</ecNumber>
    </recommendedName>
    <alternativeName>
        <fullName evidence="11">4-methyl-5-beta-hydroxyethylthiazole kinase</fullName>
        <shortName evidence="11">TH kinase</shortName>
        <shortName evidence="11">Thz kinase</shortName>
    </alternativeName>
</protein>
<keyword evidence="9 11" id="KW-0460">Magnesium</keyword>
<evidence type="ECO:0000256" key="5">
    <source>
        <dbReference type="ARBA" id="ARBA00022723"/>
    </source>
</evidence>
<gene>
    <name evidence="11 12" type="primary">thiM</name>
    <name evidence="12" type="ORF">GCM10011492_35900</name>
</gene>
<proteinExistence type="inferred from homology"/>
<keyword evidence="8 11" id="KW-0067">ATP-binding</keyword>
<organism evidence="12 13">
    <name type="scientific">Flexivirga endophytica</name>
    <dbReference type="NCBI Taxonomy" id="1849103"/>
    <lineage>
        <taxon>Bacteria</taxon>
        <taxon>Bacillati</taxon>
        <taxon>Actinomycetota</taxon>
        <taxon>Actinomycetes</taxon>
        <taxon>Micrococcales</taxon>
        <taxon>Dermacoccaceae</taxon>
        <taxon>Flexivirga</taxon>
    </lineage>
</organism>
<evidence type="ECO:0000256" key="6">
    <source>
        <dbReference type="ARBA" id="ARBA00022741"/>
    </source>
</evidence>
<dbReference type="InterPro" id="IPR029056">
    <property type="entry name" value="Ribokinase-like"/>
</dbReference>
<dbReference type="NCBIfam" id="NF006830">
    <property type="entry name" value="PRK09355.1"/>
    <property type="match status" value="1"/>
</dbReference>
<comment type="catalytic activity">
    <reaction evidence="1 11">
        <text>5-(2-hydroxyethyl)-4-methylthiazole + ATP = 4-methyl-5-(2-phosphooxyethyl)-thiazole + ADP + H(+)</text>
        <dbReference type="Rhea" id="RHEA:24212"/>
        <dbReference type="ChEBI" id="CHEBI:15378"/>
        <dbReference type="ChEBI" id="CHEBI:17957"/>
        <dbReference type="ChEBI" id="CHEBI:30616"/>
        <dbReference type="ChEBI" id="CHEBI:58296"/>
        <dbReference type="ChEBI" id="CHEBI:456216"/>
        <dbReference type="EC" id="2.7.1.50"/>
    </reaction>
</comment>
<reference evidence="12" key="1">
    <citation type="journal article" date="2014" name="Int. J. Syst. Evol. Microbiol.">
        <title>Complete genome sequence of Corynebacterium casei LMG S-19264T (=DSM 44701T), isolated from a smear-ripened cheese.</title>
        <authorList>
            <consortium name="US DOE Joint Genome Institute (JGI-PGF)"/>
            <person name="Walter F."/>
            <person name="Albersmeier A."/>
            <person name="Kalinowski J."/>
            <person name="Ruckert C."/>
        </authorList>
    </citation>
    <scope>NUCLEOTIDE SEQUENCE</scope>
    <source>
        <strain evidence="12">CGMCC 1.15085</strain>
    </source>
</reference>
<dbReference type="Proteomes" id="UP000636793">
    <property type="component" value="Unassembled WGS sequence"/>
</dbReference>
<evidence type="ECO:0000256" key="9">
    <source>
        <dbReference type="ARBA" id="ARBA00022842"/>
    </source>
</evidence>
<evidence type="ECO:0000256" key="10">
    <source>
        <dbReference type="ARBA" id="ARBA00022977"/>
    </source>
</evidence>
<dbReference type="HAMAP" id="MF_00228">
    <property type="entry name" value="Thz_kinase"/>
    <property type="match status" value="1"/>
</dbReference>
<dbReference type="CDD" id="cd01170">
    <property type="entry name" value="THZ_kinase"/>
    <property type="match status" value="1"/>
</dbReference>
<dbReference type="SUPFAM" id="SSF53613">
    <property type="entry name" value="Ribokinase-like"/>
    <property type="match status" value="1"/>
</dbReference>
<comment type="similarity">
    <text evidence="11">Belongs to the Thz kinase family.</text>
</comment>
<evidence type="ECO:0000256" key="3">
    <source>
        <dbReference type="ARBA" id="ARBA00004868"/>
    </source>
</evidence>
<dbReference type="GO" id="GO:0009228">
    <property type="term" value="P:thiamine biosynthetic process"/>
    <property type="evidence" value="ECO:0007669"/>
    <property type="project" value="UniProtKB-KW"/>
</dbReference>
<accession>A0A916TG32</accession>
<dbReference type="GO" id="GO:0004417">
    <property type="term" value="F:hydroxyethylthiazole kinase activity"/>
    <property type="evidence" value="ECO:0007669"/>
    <property type="project" value="UniProtKB-UniRule"/>
</dbReference>
<feature type="binding site" evidence="11">
    <location>
        <position position="54"/>
    </location>
    <ligand>
        <name>substrate</name>
    </ligand>
</feature>
<keyword evidence="10 11" id="KW-0784">Thiamine biosynthesis</keyword>
<dbReference type="PIRSF" id="PIRSF000513">
    <property type="entry name" value="Thz_kinase"/>
    <property type="match status" value="1"/>
</dbReference>
<dbReference type="Gene3D" id="3.40.1190.20">
    <property type="match status" value="1"/>
</dbReference>
<keyword evidence="13" id="KW-1185">Reference proteome</keyword>
<dbReference type="InterPro" id="IPR000417">
    <property type="entry name" value="Hyethyz_kinase"/>
</dbReference>
<comment type="function">
    <text evidence="11">Catalyzes the phosphorylation of the hydroxyl group of 4-methyl-5-beta-hydroxyethylthiazole (THZ).</text>
</comment>
<evidence type="ECO:0000256" key="11">
    <source>
        <dbReference type="HAMAP-Rule" id="MF_00228"/>
    </source>
</evidence>
<keyword evidence="7 11" id="KW-0418">Kinase</keyword>
<feature type="binding site" evidence="11">
    <location>
        <position position="175"/>
    </location>
    <ligand>
        <name>ATP</name>
        <dbReference type="ChEBI" id="CHEBI:30616"/>
    </ligand>
</feature>
<evidence type="ECO:0000256" key="8">
    <source>
        <dbReference type="ARBA" id="ARBA00022840"/>
    </source>
</evidence>
<dbReference type="GO" id="GO:0009229">
    <property type="term" value="P:thiamine diphosphate biosynthetic process"/>
    <property type="evidence" value="ECO:0007669"/>
    <property type="project" value="UniProtKB-UniRule"/>
</dbReference>
<keyword evidence="5 11" id="KW-0479">Metal-binding</keyword>
<dbReference type="AlphaFoldDB" id="A0A916TG32"/>
<dbReference type="Pfam" id="PF02110">
    <property type="entry name" value="HK"/>
    <property type="match status" value="1"/>
</dbReference>
<dbReference type="EMBL" id="BMHI01000005">
    <property type="protein sequence ID" value="GGB41766.1"/>
    <property type="molecule type" value="Genomic_DNA"/>
</dbReference>
<evidence type="ECO:0000256" key="1">
    <source>
        <dbReference type="ARBA" id="ARBA00001771"/>
    </source>
</evidence>
<keyword evidence="6 11" id="KW-0547">Nucleotide-binding</keyword>
<comment type="caution">
    <text evidence="12">The sequence shown here is derived from an EMBL/GenBank/DDBJ whole genome shotgun (WGS) entry which is preliminary data.</text>
</comment>
<dbReference type="GO" id="GO:0000287">
    <property type="term" value="F:magnesium ion binding"/>
    <property type="evidence" value="ECO:0007669"/>
    <property type="project" value="UniProtKB-UniRule"/>
</dbReference>
<dbReference type="GO" id="GO:0005524">
    <property type="term" value="F:ATP binding"/>
    <property type="evidence" value="ECO:0007669"/>
    <property type="project" value="UniProtKB-UniRule"/>
</dbReference>
<sequence>MVSDTVTDVLDGSDVSELLAELRRRGPLVQCITNSVVTGFTANALLALGAAPAMVDNLEEATVFAGIADAVLINVGTINPAVGETMVATAQAAGAAGTPWVLDPVAVGGLPLRDRVATELVPLRPTVIRGNASEVISLAGLDGGGRGVDSTAGVEAALEPARSLCARTGGAVAVSGPVDHIITADDVRTVSNGTPMMTKVTGVGCALGAITAAFTACASPADAAFAATAVWTIAAEVAIERASGPGTFAVEILDALHALGSEQLARLTR</sequence>
<evidence type="ECO:0000313" key="13">
    <source>
        <dbReference type="Proteomes" id="UP000636793"/>
    </source>
</evidence>
<evidence type="ECO:0000256" key="4">
    <source>
        <dbReference type="ARBA" id="ARBA00022679"/>
    </source>
</evidence>
<feature type="binding site" evidence="11">
    <location>
        <position position="202"/>
    </location>
    <ligand>
        <name>substrate</name>
    </ligand>
</feature>
<evidence type="ECO:0000256" key="7">
    <source>
        <dbReference type="ARBA" id="ARBA00022777"/>
    </source>
</evidence>
<comment type="cofactor">
    <cofactor evidence="2 11">
        <name>Mg(2+)</name>
        <dbReference type="ChEBI" id="CHEBI:18420"/>
    </cofactor>
</comment>
<evidence type="ECO:0000313" key="12">
    <source>
        <dbReference type="EMBL" id="GGB41766.1"/>
    </source>
</evidence>
<feature type="binding site" evidence="11">
    <location>
        <position position="129"/>
    </location>
    <ligand>
        <name>ATP</name>
        <dbReference type="ChEBI" id="CHEBI:30616"/>
    </ligand>
</feature>
<comment type="pathway">
    <text evidence="3 11">Cofactor biosynthesis; thiamine diphosphate biosynthesis; 4-methyl-5-(2-phosphoethyl)-thiazole from 5-(2-hydroxyethyl)-4-methylthiazole: step 1/1.</text>
</comment>
<reference evidence="12" key="2">
    <citation type="submission" date="2020-09" db="EMBL/GenBank/DDBJ databases">
        <authorList>
            <person name="Sun Q."/>
            <person name="Zhou Y."/>
        </authorList>
    </citation>
    <scope>NUCLEOTIDE SEQUENCE</scope>
    <source>
        <strain evidence="12">CGMCC 1.15085</strain>
    </source>
</reference>
<dbReference type="PRINTS" id="PR01099">
    <property type="entry name" value="HYETHTZKNASE"/>
</dbReference>
<dbReference type="EC" id="2.7.1.50" evidence="11"/>